<evidence type="ECO:0000313" key="4">
    <source>
        <dbReference type="EMBL" id="UYW01848.1"/>
    </source>
</evidence>
<comment type="cofactor">
    <cofactor evidence="1">
        <name>Mg(2+)</name>
        <dbReference type="ChEBI" id="CHEBI:18420"/>
    </cofactor>
</comment>
<dbReference type="Gene3D" id="3.90.79.10">
    <property type="entry name" value="Nucleoside Triphosphate Pyrophosphohydrolase"/>
    <property type="match status" value="1"/>
</dbReference>
<dbReference type="EMBL" id="CP081495">
    <property type="protein sequence ID" value="UYW01848.1"/>
    <property type="molecule type" value="Genomic_DNA"/>
</dbReference>
<evidence type="ECO:0000256" key="2">
    <source>
        <dbReference type="ARBA" id="ARBA00022801"/>
    </source>
</evidence>
<evidence type="ECO:0000259" key="3">
    <source>
        <dbReference type="PROSITE" id="PS51462"/>
    </source>
</evidence>
<reference evidence="4" key="1">
    <citation type="submission" date="2021-08" db="EMBL/GenBank/DDBJ databases">
        <title>Flavobacterium sp. strain CC-SYL302.</title>
        <authorList>
            <person name="Lin S.-Y."/>
            <person name="Lee T.-H."/>
            <person name="Young C.-C."/>
        </authorList>
    </citation>
    <scope>NUCLEOTIDE SEQUENCE</scope>
    <source>
        <strain evidence="4">CC-SYL302</strain>
    </source>
</reference>
<dbReference type="PANTHER" id="PTHR43046:SF14">
    <property type="entry name" value="MUTT_NUDIX FAMILY PROTEIN"/>
    <property type="match status" value="1"/>
</dbReference>
<dbReference type="PROSITE" id="PS00893">
    <property type="entry name" value="NUDIX_BOX"/>
    <property type="match status" value="1"/>
</dbReference>
<dbReference type="InterPro" id="IPR000086">
    <property type="entry name" value="NUDIX_hydrolase_dom"/>
</dbReference>
<name>A0ABY6LZW9_9FLAO</name>
<protein>
    <submittedName>
        <fullName evidence="4">NUDIX domain-containing protein</fullName>
    </submittedName>
</protein>
<dbReference type="Proteomes" id="UP001163328">
    <property type="component" value="Chromosome"/>
</dbReference>
<dbReference type="RefSeq" id="WP_264434322.1">
    <property type="nucleotide sequence ID" value="NZ_CP081495.1"/>
</dbReference>
<feature type="domain" description="Nudix hydrolase" evidence="3">
    <location>
        <begin position="4"/>
        <end position="140"/>
    </location>
</feature>
<dbReference type="Pfam" id="PF00293">
    <property type="entry name" value="NUDIX"/>
    <property type="match status" value="1"/>
</dbReference>
<evidence type="ECO:0000313" key="5">
    <source>
        <dbReference type="Proteomes" id="UP001163328"/>
    </source>
</evidence>
<dbReference type="PANTHER" id="PTHR43046">
    <property type="entry name" value="GDP-MANNOSE MANNOSYL HYDROLASE"/>
    <property type="match status" value="1"/>
</dbReference>
<dbReference type="InterPro" id="IPR015797">
    <property type="entry name" value="NUDIX_hydrolase-like_dom_sf"/>
</dbReference>
<proteinExistence type="predicted"/>
<organism evidence="4 5">
    <name type="scientific">Flavobacterium agricola</name>
    <dbReference type="NCBI Taxonomy" id="2870839"/>
    <lineage>
        <taxon>Bacteria</taxon>
        <taxon>Pseudomonadati</taxon>
        <taxon>Bacteroidota</taxon>
        <taxon>Flavobacteriia</taxon>
        <taxon>Flavobacteriales</taxon>
        <taxon>Flavobacteriaceae</taxon>
        <taxon>Flavobacterium</taxon>
    </lineage>
</organism>
<evidence type="ECO:0000256" key="1">
    <source>
        <dbReference type="ARBA" id="ARBA00001946"/>
    </source>
</evidence>
<sequence length="141" mass="16422">MNTTQLDGFNVRVYAVCVHENKLLTVNEMFNNQWITKLPGGGLEFGEGPLACLKRELLEELNLEIETAEPFYIQEEYFESFVNNNKQIVILYFKVTLKNLETLKIQESNINNVNWIEISEPCKLSLPIDKQMFSYLINLLK</sequence>
<dbReference type="InterPro" id="IPR020084">
    <property type="entry name" value="NUDIX_hydrolase_CS"/>
</dbReference>
<keyword evidence="5" id="KW-1185">Reference proteome</keyword>
<gene>
    <name evidence="4" type="ORF">K5I29_02705</name>
</gene>
<accession>A0ABY6LZW9</accession>
<dbReference type="SUPFAM" id="SSF55811">
    <property type="entry name" value="Nudix"/>
    <property type="match status" value="1"/>
</dbReference>
<dbReference type="PROSITE" id="PS51462">
    <property type="entry name" value="NUDIX"/>
    <property type="match status" value="1"/>
</dbReference>
<keyword evidence="2" id="KW-0378">Hydrolase</keyword>